<dbReference type="Proteomes" id="UP001140949">
    <property type="component" value="Unassembled WGS sequence"/>
</dbReference>
<dbReference type="AlphaFoldDB" id="A0AAX6H7F0"/>
<evidence type="ECO:0000313" key="2">
    <source>
        <dbReference type="Proteomes" id="UP001140949"/>
    </source>
</evidence>
<dbReference type="InterPro" id="IPR025322">
    <property type="entry name" value="PADRE_dom"/>
</dbReference>
<keyword evidence="2" id="KW-1185">Reference proteome</keyword>
<reference evidence="1" key="2">
    <citation type="submission" date="2023-04" db="EMBL/GenBank/DDBJ databases">
        <authorList>
            <person name="Bruccoleri R.E."/>
            <person name="Oakeley E.J."/>
            <person name="Faust A.-M."/>
            <person name="Dessus-Babus S."/>
            <person name="Altorfer M."/>
            <person name="Burckhardt D."/>
            <person name="Oertli M."/>
            <person name="Naumann U."/>
            <person name="Petersen F."/>
            <person name="Wong J."/>
        </authorList>
    </citation>
    <scope>NUCLEOTIDE SEQUENCE</scope>
    <source>
        <strain evidence="1">GSM-AAB239-AS_SAM_17_03QT</strain>
        <tissue evidence="1">Leaf</tissue>
    </source>
</reference>
<reference evidence="1" key="1">
    <citation type="journal article" date="2023" name="GigaByte">
        <title>Genome assembly of the bearded iris, Iris pallida Lam.</title>
        <authorList>
            <person name="Bruccoleri R.E."/>
            <person name="Oakeley E.J."/>
            <person name="Faust A.M.E."/>
            <person name="Altorfer M."/>
            <person name="Dessus-Babus S."/>
            <person name="Burckhardt D."/>
            <person name="Oertli M."/>
            <person name="Naumann U."/>
            <person name="Petersen F."/>
            <person name="Wong J."/>
        </authorList>
    </citation>
    <scope>NUCLEOTIDE SEQUENCE</scope>
    <source>
        <strain evidence="1">GSM-AAB239-AS_SAM_17_03QT</strain>
    </source>
</reference>
<dbReference type="EMBL" id="JANAVB010011797">
    <property type="protein sequence ID" value="KAJ6836929.1"/>
    <property type="molecule type" value="Genomic_DNA"/>
</dbReference>
<evidence type="ECO:0000313" key="1">
    <source>
        <dbReference type="EMBL" id="KAJ6836929.1"/>
    </source>
</evidence>
<name>A0AAX6H7F0_IRIPA</name>
<accession>A0AAX6H7F0</accession>
<dbReference type="Pfam" id="PF14009">
    <property type="entry name" value="PADRE"/>
    <property type="match status" value="1"/>
</dbReference>
<protein>
    <submittedName>
        <fullName evidence="1">Uncharacterized protein</fullName>
    </submittedName>
</protein>
<comment type="caution">
    <text evidence="1">The sequence shown here is derived from an EMBL/GenBank/DDBJ whole genome shotgun (WGS) entry which is preliminary data.</text>
</comment>
<proteinExistence type="predicted"/>
<sequence>MAFERYVHHISCVSFQRSRESSKRNKYDATAVLLTPGFGSTSAKLNKGTKVRIVLASGMVEVYDGATPASTVMEKYPGLCLTRPDVFKRPHDSLVGRKEMLLPGQKFYLVPETTMKKVRENYLTKTKRGEAADSNKKEERKCDGETAQQHICSAKDFYTSNDKWTLCCRRRLMEEAKKREKQNRRFRPPIKSIRMRQGLLDGWSPSLPTVVEEVSQ</sequence>
<gene>
    <name evidence="1" type="ORF">M6B38_325655</name>
</gene>
<organism evidence="1 2">
    <name type="scientific">Iris pallida</name>
    <name type="common">Sweet iris</name>
    <dbReference type="NCBI Taxonomy" id="29817"/>
    <lineage>
        <taxon>Eukaryota</taxon>
        <taxon>Viridiplantae</taxon>
        <taxon>Streptophyta</taxon>
        <taxon>Embryophyta</taxon>
        <taxon>Tracheophyta</taxon>
        <taxon>Spermatophyta</taxon>
        <taxon>Magnoliopsida</taxon>
        <taxon>Liliopsida</taxon>
        <taxon>Asparagales</taxon>
        <taxon>Iridaceae</taxon>
        <taxon>Iridoideae</taxon>
        <taxon>Irideae</taxon>
        <taxon>Iris</taxon>
    </lineage>
</organism>
<dbReference type="PANTHER" id="PTHR33052">
    <property type="entry name" value="DUF4228 DOMAIN PROTEIN-RELATED"/>
    <property type="match status" value="1"/>
</dbReference>